<dbReference type="STRING" id="1094619.G5AF67"/>
<feature type="non-terminal residue" evidence="2">
    <location>
        <position position="1"/>
    </location>
</feature>
<feature type="non-terminal residue" evidence="2">
    <location>
        <position position="116"/>
    </location>
</feature>
<evidence type="ECO:0000256" key="1">
    <source>
        <dbReference type="SAM" id="MobiDB-lite"/>
    </source>
</evidence>
<evidence type="ECO:0008006" key="4">
    <source>
        <dbReference type="Google" id="ProtNLM"/>
    </source>
</evidence>
<proteinExistence type="predicted"/>
<protein>
    <recommendedName>
        <fullName evidence="4">Chitin-binding type-4 domain-containing protein</fullName>
    </recommendedName>
</protein>
<dbReference type="SMR" id="G5AF67"/>
<dbReference type="EMBL" id="JH159165">
    <property type="protein sequence ID" value="EGZ05857.1"/>
    <property type="molecule type" value="Genomic_DNA"/>
</dbReference>
<evidence type="ECO:0000313" key="3">
    <source>
        <dbReference type="Proteomes" id="UP000002640"/>
    </source>
</evidence>
<dbReference type="KEGG" id="psoj:PHYSODRAFT_374518"/>
<reference evidence="2 3" key="1">
    <citation type="journal article" date="2006" name="Science">
        <title>Phytophthora genome sequences uncover evolutionary origins and mechanisms of pathogenesis.</title>
        <authorList>
            <person name="Tyler B.M."/>
            <person name="Tripathy S."/>
            <person name="Zhang X."/>
            <person name="Dehal P."/>
            <person name="Jiang R.H."/>
            <person name="Aerts A."/>
            <person name="Arredondo F.D."/>
            <person name="Baxter L."/>
            <person name="Bensasson D."/>
            <person name="Beynon J.L."/>
            <person name="Chapman J."/>
            <person name="Damasceno C.M."/>
            <person name="Dorrance A.E."/>
            <person name="Dou D."/>
            <person name="Dickerman A.W."/>
            <person name="Dubchak I.L."/>
            <person name="Garbelotto M."/>
            <person name="Gijzen M."/>
            <person name="Gordon S.G."/>
            <person name="Govers F."/>
            <person name="Grunwald N.J."/>
            <person name="Huang W."/>
            <person name="Ivors K.L."/>
            <person name="Jones R.W."/>
            <person name="Kamoun S."/>
            <person name="Krampis K."/>
            <person name="Lamour K.H."/>
            <person name="Lee M.K."/>
            <person name="McDonald W.H."/>
            <person name="Medina M."/>
            <person name="Meijer H.J."/>
            <person name="Nordberg E.K."/>
            <person name="Maclean D.J."/>
            <person name="Ospina-Giraldo M.D."/>
            <person name="Morris P.F."/>
            <person name="Phuntumart V."/>
            <person name="Putnam N.H."/>
            <person name="Rash S."/>
            <person name="Rose J.K."/>
            <person name="Sakihama Y."/>
            <person name="Salamov A.A."/>
            <person name="Savidor A."/>
            <person name="Scheuring C.F."/>
            <person name="Smith B.M."/>
            <person name="Sobral B.W."/>
            <person name="Terry A."/>
            <person name="Torto-Alalibo T.A."/>
            <person name="Win J."/>
            <person name="Xu Z."/>
            <person name="Zhang H."/>
            <person name="Grigoriev I.V."/>
            <person name="Rokhsar D.S."/>
            <person name="Boore J.L."/>
        </authorList>
    </citation>
    <scope>NUCLEOTIDE SEQUENCE [LARGE SCALE GENOMIC DNA]</scope>
    <source>
        <strain evidence="2 3">P6497</strain>
    </source>
</reference>
<dbReference type="AlphaFoldDB" id="G5AF67"/>
<dbReference type="OMA" id="CAQEYAG"/>
<feature type="region of interest" description="Disordered" evidence="1">
    <location>
        <begin position="10"/>
        <end position="31"/>
    </location>
</feature>
<name>G5AF67_PHYSP</name>
<dbReference type="InParanoid" id="G5AF67"/>
<evidence type="ECO:0000313" key="2">
    <source>
        <dbReference type="EMBL" id="EGZ05857.1"/>
    </source>
</evidence>
<sequence>YGTDISECGNTEKKGLAQPVPSDGYAQHDTLGSSHPGPCEIWCDDTRVFHNTNCAQEYAGEVPTKLPIDVSTCKASSEFVFYWLALHAQPWQVYINCVALDGTAAAGSTNSTSTTT</sequence>
<dbReference type="GeneID" id="20650455"/>
<dbReference type="Proteomes" id="UP000002640">
    <property type="component" value="Unassembled WGS sequence"/>
</dbReference>
<accession>G5AF67</accession>
<gene>
    <name evidence="2" type="ORF">PHYSODRAFT_374518</name>
</gene>
<keyword evidence="3" id="KW-1185">Reference proteome</keyword>
<organism evidence="2 3">
    <name type="scientific">Phytophthora sojae (strain P6497)</name>
    <name type="common">Soybean stem and root rot agent</name>
    <name type="synonym">Phytophthora megasperma f. sp. glycines</name>
    <dbReference type="NCBI Taxonomy" id="1094619"/>
    <lineage>
        <taxon>Eukaryota</taxon>
        <taxon>Sar</taxon>
        <taxon>Stramenopiles</taxon>
        <taxon>Oomycota</taxon>
        <taxon>Peronosporomycetes</taxon>
        <taxon>Peronosporales</taxon>
        <taxon>Peronosporaceae</taxon>
        <taxon>Phytophthora</taxon>
    </lineage>
</organism>
<dbReference type="RefSeq" id="XP_009538718.1">
    <property type="nucleotide sequence ID" value="XM_009540423.1"/>
</dbReference>